<proteinExistence type="predicted"/>
<name>A0A4Z0BWU3_9BURK</name>
<gene>
    <name evidence="2" type="ORF">EZ242_05670</name>
</gene>
<keyword evidence="1" id="KW-0472">Membrane</keyword>
<evidence type="ECO:0000313" key="2">
    <source>
        <dbReference type="EMBL" id="TFZ03371.1"/>
    </source>
</evidence>
<dbReference type="AlphaFoldDB" id="A0A4Z0BWU3"/>
<feature type="transmembrane region" description="Helical" evidence="1">
    <location>
        <begin position="5"/>
        <end position="21"/>
    </location>
</feature>
<evidence type="ECO:0000313" key="3">
    <source>
        <dbReference type="Proteomes" id="UP000297564"/>
    </source>
</evidence>
<keyword evidence="3" id="KW-1185">Reference proteome</keyword>
<keyword evidence="1" id="KW-1133">Transmembrane helix</keyword>
<accession>A0A4Z0BWU3</accession>
<protein>
    <submittedName>
        <fullName evidence="2">Uncharacterized protein</fullName>
    </submittedName>
</protein>
<sequence>MRSPVVLSVVFLGAIGLVLWARSQDQATMVTVSIGLLLLIGCWGWNRMLDGEERQDFKELARIGQLINDAQAENGPRE</sequence>
<dbReference type="EMBL" id="SMLL01000002">
    <property type="protein sequence ID" value="TFZ03371.1"/>
    <property type="molecule type" value="Genomic_DNA"/>
</dbReference>
<reference evidence="2 3" key="1">
    <citation type="submission" date="2019-03" db="EMBL/GenBank/DDBJ databases">
        <title>Ramlibacter rhizophilus CCTCC AB2015357, whole genome shotgun sequence.</title>
        <authorList>
            <person name="Zhang X."/>
            <person name="Feng G."/>
            <person name="Zhu H."/>
        </authorList>
    </citation>
    <scope>NUCLEOTIDE SEQUENCE [LARGE SCALE GENOMIC DNA]</scope>
    <source>
        <strain evidence="2 3">CCTCC AB2015357</strain>
    </source>
</reference>
<feature type="transmembrane region" description="Helical" evidence="1">
    <location>
        <begin position="27"/>
        <end position="45"/>
    </location>
</feature>
<comment type="caution">
    <text evidence="2">The sequence shown here is derived from an EMBL/GenBank/DDBJ whole genome shotgun (WGS) entry which is preliminary data.</text>
</comment>
<dbReference type="Proteomes" id="UP000297564">
    <property type="component" value="Unassembled WGS sequence"/>
</dbReference>
<evidence type="ECO:0000256" key="1">
    <source>
        <dbReference type="SAM" id="Phobius"/>
    </source>
</evidence>
<keyword evidence="1" id="KW-0812">Transmembrane</keyword>
<dbReference type="RefSeq" id="WP_135284170.1">
    <property type="nucleotide sequence ID" value="NZ_SMLL01000002.1"/>
</dbReference>
<organism evidence="2 3">
    <name type="scientific">Ramlibacter rhizophilus</name>
    <dbReference type="NCBI Taxonomy" id="1781167"/>
    <lineage>
        <taxon>Bacteria</taxon>
        <taxon>Pseudomonadati</taxon>
        <taxon>Pseudomonadota</taxon>
        <taxon>Betaproteobacteria</taxon>
        <taxon>Burkholderiales</taxon>
        <taxon>Comamonadaceae</taxon>
        <taxon>Ramlibacter</taxon>
    </lineage>
</organism>